<dbReference type="Proteomes" id="UP000248925">
    <property type="component" value="Unassembled WGS sequence"/>
</dbReference>
<dbReference type="Pfam" id="PF04313">
    <property type="entry name" value="HSDR_N"/>
    <property type="match status" value="1"/>
</dbReference>
<keyword evidence="4 10" id="KW-0547">Nucleotide-binding</keyword>
<name>A0A2W4C433_9HYPH</name>
<dbReference type="InterPro" id="IPR055180">
    <property type="entry name" value="HsdR_RecA-like_helicase_dom_2"/>
</dbReference>
<dbReference type="GO" id="GO:0003677">
    <property type="term" value="F:DNA binding"/>
    <property type="evidence" value="ECO:0007669"/>
    <property type="project" value="UniProtKB-KW"/>
</dbReference>
<dbReference type="PROSITE" id="PS51192">
    <property type="entry name" value="HELICASE_ATP_BIND_1"/>
    <property type="match status" value="1"/>
</dbReference>
<comment type="catalytic activity">
    <reaction evidence="1 10">
        <text>Endonucleolytic cleavage of DNA to give random double-stranded fragments with terminal 5'-phosphates, ATP is simultaneously hydrolyzed.</text>
        <dbReference type="EC" id="3.1.21.3"/>
    </reaction>
</comment>
<evidence type="ECO:0000256" key="8">
    <source>
        <dbReference type="ARBA" id="ARBA00022840"/>
    </source>
</evidence>
<dbReference type="AlphaFoldDB" id="A0A2W4C433"/>
<gene>
    <name evidence="12" type="ORF">CPY51_28530</name>
</gene>
<comment type="caution">
    <text evidence="12">The sequence shown here is derived from an EMBL/GenBank/DDBJ whole genome shotgun (WGS) entry which is preliminary data.</text>
</comment>
<keyword evidence="5 10" id="KW-0680">Restriction system</keyword>
<sequence length="1070" mass="120352">MVETPKEIEYGIPEGTRATLTGFSEDGLVEKPAIELLETLGWSHFNLYEESFGPNGSPFRDTLRDPYLTKTLRTALSRLNPNLPQDALDLAFDTLTQDRASMVPMAANREVLELVRDGVHVEYRDDDGGIAKERVRVIDWRDLTANDFTLISQAWISGELHRRRTDLIGFVNGVPLLFIELKAGHRRIEDAYRDNVRDYRDSIPQLFRPNGFVLVSNGLDTRIGASAYSPWDTYKEWKRIDDETEPGRISLETAIRAAATPERLIDLVENFLIFEETKDGLVKKIAQNHQFLGVNKAVQAVANLGENQGKLGVFWHTQGSGKSLSMLIFARKVLRTMPGAWTFLVVTDREELDKQISDFFAACGAVTKDVREVRAGSKEHLKTLLRGNERFVFTLIHKFGTAKGETFPVLSERSDIIVIADEAHRSQYDTLAANMRRALPNAAFIGFTGTPLMAGEEKTRDVFGDYVSTYTYQQSTEDGATVPLYYENRIPELEFANETFAEDLEAVIEGADLDEEQERELEKRLGTQYHLITREDRLDRIAEDLVRHFVGRGYRGKAMFVAIDKATAVRMYDKVRRAWDAEVGRREAALATAPADRREALAAVIAFMRRTDMAVVVSQGQNEIADMEAKGLDIRTHRRRMNEQDLDAKFKKGSDPLRLVFVCAMWITGFDVPTCSTIYLDKPMKNHTLMQTIARANRNAPGKKAGLIVDYVGIFRNLEKALAIYAIGGATNAKPIADKSALVEDLAEAIKEALAFCRARDVDPGAILEVTGFDRLARLGDAVEALNGTDPERRTFLSLAFNVWNTFKAVLPDARAEPYRKISAAVEVIAQRIRSLTERPDISEVASKIEALLDNSIAGVEITAPIREDGNTDGLFNLSQLDIERLRAMFATDNRQRTDTQRLRRAVEDQLAEMAARNPTRRGLVERFEALVTQYNAGSLTAADFFNQLLALVGDLNAEDQRAIREGLTEEELAIFDILTQPEPKLEPEDEDLVKRVAKSLLEKLKAEKLVLDWRLKERAKAAVKATIQQLYDEGLPQAYDQGVFDEKVERTYQWVFEKYSGGLGTSTTQ</sequence>
<dbReference type="GO" id="GO:0009307">
    <property type="term" value="P:DNA restriction-modification system"/>
    <property type="evidence" value="ECO:0007669"/>
    <property type="project" value="UniProtKB-KW"/>
</dbReference>
<dbReference type="PANTHER" id="PTHR30195">
    <property type="entry name" value="TYPE I SITE-SPECIFIC DEOXYRIBONUCLEASE PROTEIN SUBUNIT M AND R"/>
    <property type="match status" value="1"/>
</dbReference>
<evidence type="ECO:0000256" key="2">
    <source>
        <dbReference type="ARBA" id="ARBA00008598"/>
    </source>
</evidence>
<evidence type="ECO:0000313" key="13">
    <source>
        <dbReference type="Proteomes" id="UP000248925"/>
    </source>
</evidence>
<evidence type="ECO:0000256" key="7">
    <source>
        <dbReference type="ARBA" id="ARBA00022801"/>
    </source>
</evidence>
<dbReference type="Gene3D" id="3.40.50.300">
    <property type="entry name" value="P-loop containing nucleotide triphosphate hydrolases"/>
    <property type="match status" value="2"/>
</dbReference>
<dbReference type="Pfam" id="PF11867">
    <property type="entry name" value="T1RH-like_C"/>
    <property type="match status" value="1"/>
</dbReference>
<proteinExistence type="inferred from homology"/>
<evidence type="ECO:0000256" key="3">
    <source>
        <dbReference type="ARBA" id="ARBA00022722"/>
    </source>
</evidence>
<dbReference type="Pfam" id="PF18766">
    <property type="entry name" value="SWI2_SNF2"/>
    <property type="match status" value="1"/>
</dbReference>
<dbReference type="Pfam" id="PF22679">
    <property type="entry name" value="T1R_D3-like"/>
    <property type="match status" value="1"/>
</dbReference>
<dbReference type="PANTHER" id="PTHR30195:SF15">
    <property type="entry name" value="TYPE I RESTRICTION ENZYME HINDI ENDONUCLEASE SUBUNIT"/>
    <property type="match status" value="1"/>
</dbReference>
<keyword evidence="13" id="KW-1185">Reference proteome</keyword>
<dbReference type="CDD" id="cd22332">
    <property type="entry name" value="HsdR_N"/>
    <property type="match status" value="1"/>
</dbReference>
<dbReference type="InterPro" id="IPR014001">
    <property type="entry name" value="Helicase_ATP-bd"/>
</dbReference>
<evidence type="ECO:0000313" key="12">
    <source>
        <dbReference type="EMBL" id="PZM08422.1"/>
    </source>
</evidence>
<comment type="function">
    <text evidence="10">Subunit R is required for both nuclease and ATPase activities, but not for modification.</text>
</comment>
<dbReference type="EMBL" id="PCDP01000069">
    <property type="protein sequence ID" value="PZM08422.1"/>
    <property type="molecule type" value="Genomic_DNA"/>
</dbReference>
<evidence type="ECO:0000256" key="4">
    <source>
        <dbReference type="ARBA" id="ARBA00022741"/>
    </source>
</evidence>
<dbReference type="InterPro" id="IPR004473">
    <property type="entry name" value="Restrct_endonuc_typeI_HsdR"/>
</dbReference>
<dbReference type="GO" id="GO:0009035">
    <property type="term" value="F:type I site-specific deoxyribonuclease activity"/>
    <property type="evidence" value="ECO:0007669"/>
    <property type="project" value="UniProtKB-EC"/>
</dbReference>
<keyword evidence="9 10" id="KW-0238">DNA-binding</keyword>
<evidence type="ECO:0000256" key="1">
    <source>
        <dbReference type="ARBA" id="ARBA00000851"/>
    </source>
</evidence>
<dbReference type="GO" id="GO:0005524">
    <property type="term" value="F:ATP binding"/>
    <property type="evidence" value="ECO:0007669"/>
    <property type="project" value="UniProtKB-KW"/>
</dbReference>
<dbReference type="RefSeq" id="WP_111163604.1">
    <property type="nucleotide sequence ID" value="NZ_PCDP01000069.1"/>
</dbReference>
<dbReference type="Gene3D" id="3.90.1570.50">
    <property type="match status" value="1"/>
</dbReference>
<evidence type="ECO:0000259" key="11">
    <source>
        <dbReference type="PROSITE" id="PS51192"/>
    </source>
</evidence>
<dbReference type="CDD" id="cd18030">
    <property type="entry name" value="DEXHc_RE_I_HsdR"/>
    <property type="match status" value="1"/>
</dbReference>
<dbReference type="CDD" id="cd18800">
    <property type="entry name" value="SF2_C_EcoR124I-like"/>
    <property type="match status" value="1"/>
</dbReference>
<dbReference type="SUPFAM" id="SSF52540">
    <property type="entry name" value="P-loop containing nucleoside triphosphate hydrolases"/>
    <property type="match status" value="2"/>
</dbReference>
<dbReference type="NCBIfam" id="TIGR00348">
    <property type="entry name" value="hsdR"/>
    <property type="match status" value="1"/>
</dbReference>
<evidence type="ECO:0000256" key="5">
    <source>
        <dbReference type="ARBA" id="ARBA00022747"/>
    </source>
</evidence>
<accession>A0A2W4C433</accession>
<dbReference type="InterPro" id="IPR051268">
    <property type="entry name" value="Type-I_R_enzyme_R_subunit"/>
</dbReference>
<evidence type="ECO:0000256" key="9">
    <source>
        <dbReference type="ARBA" id="ARBA00023125"/>
    </source>
</evidence>
<feature type="domain" description="Helicase ATP-binding" evidence="11">
    <location>
        <begin position="303"/>
        <end position="469"/>
    </location>
</feature>
<dbReference type="InterPro" id="IPR040980">
    <property type="entry name" value="SWI2_SNF2"/>
</dbReference>
<dbReference type="InterPro" id="IPR021810">
    <property type="entry name" value="T1RH-like_C"/>
</dbReference>
<dbReference type="OrthoDB" id="9758243at2"/>
<organism evidence="12 13">
    <name type="scientific">Rhizobium tubonense</name>
    <dbReference type="NCBI Taxonomy" id="484088"/>
    <lineage>
        <taxon>Bacteria</taxon>
        <taxon>Pseudomonadati</taxon>
        <taxon>Pseudomonadota</taxon>
        <taxon>Alphaproteobacteria</taxon>
        <taxon>Hyphomicrobiales</taxon>
        <taxon>Rhizobiaceae</taxon>
        <taxon>Rhizobium/Agrobacterium group</taxon>
        <taxon>Rhizobium</taxon>
    </lineage>
</organism>
<dbReference type="SMART" id="SM00487">
    <property type="entry name" value="DEXDc"/>
    <property type="match status" value="1"/>
</dbReference>
<keyword evidence="8 10" id="KW-0067">ATP-binding</keyword>
<keyword evidence="3" id="KW-0540">Nuclease</keyword>
<dbReference type="GO" id="GO:0004386">
    <property type="term" value="F:helicase activity"/>
    <property type="evidence" value="ECO:0007669"/>
    <property type="project" value="UniProtKB-KW"/>
</dbReference>
<keyword evidence="6" id="KW-0255">Endonuclease</keyword>
<comment type="subunit">
    <text evidence="10">The type I restriction/modification system is composed of three polypeptides R, M and S.</text>
</comment>
<evidence type="ECO:0000256" key="10">
    <source>
        <dbReference type="RuleBase" id="RU364115"/>
    </source>
</evidence>
<dbReference type="InterPro" id="IPR027417">
    <property type="entry name" value="P-loop_NTPase"/>
</dbReference>
<comment type="similarity">
    <text evidence="2 10">Belongs to the HsdR family.</text>
</comment>
<dbReference type="EC" id="3.1.21.3" evidence="10"/>
<keyword evidence="7 10" id="KW-0378">Hydrolase</keyword>
<protein>
    <recommendedName>
        <fullName evidence="10">Type I restriction enzyme endonuclease subunit</fullName>
        <shortName evidence="10">R protein</shortName>
        <ecNumber evidence="10">3.1.21.3</ecNumber>
    </recommendedName>
</protein>
<reference evidence="12 13" key="1">
    <citation type="journal article" date="2018" name="Sci. Rep.">
        <title>Rhizobium tumorigenes sp. nov., a novel plant tumorigenic bacterium isolated from cane gall tumors on thornless blackberry.</title>
        <authorList>
            <person name="Kuzmanovi N."/>
            <person name="Smalla K."/>
            <person name="Gronow S."/>
            <person name="PuBawska J."/>
        </authorList>
    </citation>
    <scope>NUCLEOTIDE SEQUENCE [LARGE SCALE GENOMIC DNA]</scope>
    <source>
        <strain evidence="12 13">CCBAU 85046</strain>
    </source>
</reference>
<dbReference type="InterPro" id="IPR007409">
    <property type="entry name" value="Restrct_endonuc_type1_HsdR_N"/>
</dbReference>
<evidence type="ECO:0000256" key="6">
    <source>
        <dbReference type="ARBA" id="ARBA00022759"/>
    </source>
</evidence>
<keyword evidence="12" id="KW-0347">Helicase</keyword>